<dbReference type="RefSeq" id="WP_073611402.1">
    <property type="nucleotide sequence ID" value="NZ_FRFE01000001.1"/>
</dbReference>
<protein>
    <recommendedName>
        <fullName evidence="1">Chaperone NapD</fullName>
    </recommendedName>
    <alternativeName>
        <fullName evidence="1">NapA signal peptide-binding chaperone NapD</fullName>
    </alternativeName>
</protein>
<dbReference type="AlphaFoldDB" id="A0A1M7XVD2"/>
<dbReference type="InterPro" id="IPR005623">
    <property type="entry name" value="Chaperone_NapD_NO3_reduct"/>
</dbReference>
<dbReference type="OrthoDB" id="7306089at2"/>
<evidence type="ECO:0000313" key="3">
    <source>
        <dbReference type="Proteomes" id="UP000184603"/>
    </source>
</evidence>
<keyword evidence="3" id="KW-1185">Reference proteome</keyword>
<sequence length="101" mass="10805">MPIGGVVITSVPEKKALVLAGLATISEVEVYGDDAAGNIVAVLDTETSEEMETIIDRINKDANVLSVGMTYLNTEDEAERLAHGERLAKPFGFKKALAKDE</sequence>
<comment type="subcellular location">
    <subcellularLocation>
        <location evidence="1">Cytoplasm</location>
    </subcellularLocation>
</comment>
<dbReference type="GO" id="GO:0005048">
    <property type="term" value="F:signal sequence binding"/>
    <property type="evidence" value="ECO:0007669"/>
    <property type="project" value="UniProtKB-UniRule"/>
</dbReference>
<dbReference type="GO" id="GO:0005737">
    <property type="term" value="C:cytoplasm"/>
    <property type="evidence" value="ECO:0007669"/>
    <property type="project" value="UniProtKB-SubCell"/>
</dbReference>
<comment type="subunit">
    <text evidence="1">Interacts with the cytoplasmic NapA precursor.</text>
</comment>
<dbReference type="STRING" id="1121416.SAMN02745220_00007"/>
<keyword evidence="1" id="KW-0143">Chaperone</keyword>
<evidence type="ECO:0000256" key="1">
    <source>
        <dbReference type="HAMAP-Rule" id="MF_02200"/>
    </source>
</evidence>
<reference evidence="2 3" key="1">
    <citation type="submission" date="2016-12" db="EMBL/GenBank/DDBJ databases">
        <authorList>
            <person name="Song W.-J."/>
            <person name="Kurnit D.M."/>
        </authorList>
    </citation>
    <scope>NUCLEOTIDE SEQUENCE [LARGE SCALE GENOMIC DNA]</scope>
    <source>
        <strain evidence="2 3">DSM 18488</strain>
    </source>
</reference>
<name>A0A1M7XVD2_9BACT</name>
<organism evidence="2 3">
    <name type="scientific">Desulfopila aestuarii DSM 18488</name>
    <dbReference type="NCBI Taxonomy" id="1121416"/>
    <lineage>
        <taxon>Bacteria</taxon>
        <taxon>Pseudomonadati</taxon>
        <taxon>Thermodesulfobacteriota</taxon>
        <taxon>Desulfobulbia</taxon>
        <taxon>Desulfobulbales</taxon>
        <taxon>Desulfocapsaceae</taxon>
        <taxon>Desulfopila</taxon>
    </lineage>
</organism>
<proteinExistence type="inferred from homology"/>
<keyword evidence="1" id="KW-0963">Cytoplasm</keyword>
<dbReference type="Pfam" id="PF03927">
    <property type="entry name" value="NapD"/>
    <property type="match status" value="1"/>
</dbReference>
<dbReference type="Proteomes" id="UP000184603">
    <property type="component" value="Unassembled WGS sequence"/>
</dbReference>
<dbReference type="EMBL" id="FRFE01000001">
    <property type="protein sequence ID" value="SHO42533.1"/>
    <property type="molecule type" value="Genomic_DNA"/>
</dbReference>
<accession>A0A1M7XVD2</accession>
<evidence type="ECO:0000313" key="2">
    <source>
        <dbReference type="EMBL" id="SHO42533.1"/>
    </source>
</evidence>
<comment type="function">
    <text evidence="1">Chaperone for NapA, the catalytic subunit of the periplasmic nitrate reductase. It binds directly and specifically to the twin-arginine signal peptide of NapA, preventing premature interaction with the Tat translocase and premature export.</text>
</comment>
<dbReference type="GO" id="GO:0051224">
    <property type="term" value="P:negative regulation of protein transport"/>
    <property type="evidence" value="ECO:0007669"/>
    <property type="project" value="UniProtKB-UniRule"/>
</dbReference>
<gene>
    <name evidence="1" type="primary">napD</name>
    <name evidence="2" type="ORF">SAMN02745220_00007</name>
</gene>
<comment type="similarity">
    <text evidence="1">Belongs to the NapD family.</text>
</comment>
<dbReference type="Gene3D" id="3.30.70.920">
    <property type="match status" value="1"/>
</dbReference>
<dbReference type="HAMAP" id="MF_02200">
    <property type="entry name" value="NapD"/>
    <property type="match status" value="1"/>
</dbReference>